<proteinExistence type="predicted"/>
<comment type="caution">
    <text evidence="2">The sequence shown here is derived from an EMBL/GenBank/DDBJ whole genome shotgun (WGS) entry which is preliminary data.</text>
</comment>
<dbReference type="EMBL" id="RBNI01016944">
    <property type="protein sequence ID" value="RUP06340.1"/>
    <property type="molecule type" value="Genomic_DNA"/>
</dbReference>
<dbReference type="Proteomes" id="UP000268093">
    <property type="component" value="Unassembled WGS sequence"/>
</dbReference>
<evidence type="ECO:0000313" key="2">
    <source>
        <dbReference type="EMBL" id="RUP06340.1"/>
    </source>
</evidence>
<name>A0A433AUH7_9FUNG</name>
<sequence length="71" mass="7464">MEDGVHGPIVALQHQEGLCPCTRQIVPSILVALGLKPRELEAVIIEGTAPPCVDDVGGSRPRRNSPRGGAQ</sequence>
<keyword evidence="3" id="KW-1185">Reference proteome</keyword>
<evidence type="ECO:0000313" key="3">
    <source>
        <dbReference type="Proteomes" id="UP000268093"/>
    </source>
</evidence>
<evidence type="ECO:0000256" key="1">
    <source>
        <dbReference type="SAM" id="MobiDB-lite"/>
    </source>
</evidence>
<dbReference type="AlphaFoldDB" id="A0A433AUH7"/>
<feature type="region of interest" description="Disordered" evidence="1">
    <location>
        <begin position="51"/>
        <end position="71"/>
    </location>
</feature>
<reference evidence="2 3" key="1">
    <citation type="journal article" date="2018" name="New Phytol.">
        <title>Phylogenomics of Endogonaceae and evolution of mycorrhizas within Mucoromycota.</title>
        <authorList>
            <person name="Chang Y."/>
            <person name="Desiro A."/>
            <person name="Na H."/>
            <person name="Sandor L."/>
            <person name="Lipzen A."/>
            <person name="Clum A."/>
            <person name="Barry K."/>
            <person name="Grigoriev I.V."/>
            <person name="Martin F.M."/>
            <person name="Stajich J.E."/>
            <person name="Smith M.E."/>
            <person name="Bonito G."/>
            <person name="Spatafora J.W."/>
        </authorList>
    </citation>
    <scope>NUCLEOTIDE SEQUENCE [LARGE SCALE GENOMIC DNA]</scope>
    <source>
        <strain evidence="2 3">GMNB39</strain>
    </source>
</reference>
<accession>A0A433AUH7</accession>
<protein>
    <submittedName>
        <fullName evidence="2">Uncharacterized protein</fullName>
    </submittedName>
</protein>
<gene>
    <name evidence="2" type="ORF">BC936DRAFT_140393</name>
</gene>
<organism evidence="2 3">
    <name type="scientific">Jimgerdemannia flammicorona</name>
    <dbReference type="NCBI Taxonomy" id="994334"/>
    <lineage>
        <taxon>Eukaryota</taxon>
        <taxon>Fungi</taxon>
        <taxon>Fungi incertae sedis</taxon>
        <taxon>Mucoromycota</taxon>
        <taxon>Mucoromycotina</taxon>
        <taxon>Endogonomycetes</taxon>
        <taxon>Endogonales</taxon>
        <taxon>Endogonaceae</taxon>
        <taxon>Jimgerdemannia</taxon>
    </lineage>
</organism>